<dbReference type="KEGG" id="lnu:N7U66_18145"/>
<dbReference type="AlphaFoldDB" id="A0A9E8MWX6"/>
<sequence length="76" mass="8794">MNLNRESKALPDSNTNDVPEAIVNKLAEFYLNTDGVKPIDFLLPRWYNKRNVPSGGRYHYERKADHGLGDRYGDNR</sequence>
<evidence type="ECO:0000313" key="3">
    <source>
        <dbReference type="Proteomes" id="UP001164705"/>
    </source>
</evidence>
<dbReference type="EMBL" id="CP113088">
    <property type="protein sequence ID" value="WAC01784.1"/>
    <property type="molecule type" value="Genomic_DNA"/>
</dbReference>
<feature type="region of interest" description="Disordered" evidence="1">
    <location>
        <begin position="52"/>
        <end position="76"/>
    </location>
</feature>
<protein>
    <submittedName>
        <fullName evidence="2">Uncharacterized protein</fullName>
    </submittedName>
</protein>
<gene>
    <name evidence="2" type="ORF">N7U66_18145</name>
</gene>
<reference evidence="2" key="1">
    <citation type="submission" date="2022-11" db="EMBL/GenBank/DDBJ databases">
        <title>Lacinutrix neustonica HL-RS19T sp. nov., isolated from the surface microlayer sample of brackish Lake Shihwa.</title>
        <authorList>
            <person name="Choi J.Y."/>
            <person name="Hwang C.Y."/>
        </authorList>
    </citation>
    <scope>NUCLEOTIDE SEQUENCE</scope>
    <source>
        <strain evidence="2">HL-RS19</strain>
    </source>
</reference>
<organism evidence="2 3">
    <name type="scientific">Lacinutrix neustonica</name>
    <dbReference type="NCBI Taxonomy" id="2980107"/>
    <lineage>
        <taxon>Bacteria</taxon>
        <taxon>Pseudomonadati</taxon>
        <taxon>Bacteroidota</taxon>
        <taxon>Flavobacteriia</taxon>
        <taxon>Flavobacteriales</taxon>
        <taxon>Flavobacteriaceae</taxon>
        <taxon>Lacinutrix</taxon>
    </lineage>
</organism>
<dbReference type="Proteomes" id="UP001164705">
    <property type="component" value="Chromosome"/>
</dbReference>
<keyword evidence="3" id="KW-1185">Reference proteome</keyword>
<dbReference type="RefSeq" id="WP_267676382.1">
    <property type="nucleotide sequence ID" value="NZ_CP113088.1"/>
</dbReference>
<proteinExistence type="predicted"/>
<name>A0A9E8MWX6_9FLAO</name>
<accession>A0A9E8MWX6</accession>
<evidence type="ECO:0000256" key="1">
    <source>
        <dbReference type="SAM" id="MobiDB-lite"/>
    </source>
</evidence>
<feature type="compositionally biased region" description="Basic and acidic residues" evidence="1">
    <location>
        <begin position="58"/>
        <end position="76"/>
    </location>
</feature>
<evidence type="ECO:0000313" key="2">
    <source>
        <dbReference type="EMBL" id="WAC01784.1"/>
    </source>
</evidence>